<dbReference type="AlphaFoldDB" id="A0A6C0EDJ7"/>
<dbReference type="InterPro" id="IPR002939">
    <property type="entry name" value="DnaJ_C"/>
</dbReference>
<keyword evidence="2" id="KW-0677">Repeat</keyword>
<dbReference type="InterPro" id="IPR008971">
    <property type="entry name" value="HSP40/DnaJ_pept-bd"/>
</dbReference>
<feature type="region of interest" description="Disordered" evidence="5">
    <location>
        <begin position="420"/>
        <end position="443"/>
    </location>
</feature>
<dbReference type="GO" id="GO:0051082">
    <property type="term" value="F:unfolded protein binding"/>
    <property type="evidence" value="ECO:0007669"/>
    <property type="project" value="InterPro"/>
</dbReference>
<evidence type="ECO:0000256" key="4">
    <source>
        <dbReference type="ARBA" id="ARBA00022833"/>
    </source>
</evidence>
<dbReference type="CDD" id="cd10719">
    <property type="entry name" value="DnaJ_zf"/>
    <property type="match status" value="1"/>
</dbReference>
<name>A0A6C0EDJ7_9ZZZZ</name>
<dbReference type="SUPFAM" id="SSF46565">
    <property type="entry name" value="Chaperone J-domain"/>
    <property type="match status" value="1"/>
</dbReference>
<dbReference type="GO" id="GO:0030544">
    <property type="term" value="F:Hsp70 protein binding"/>
    <property type="evidence" value="ECO:0007669"/>
    <property type="project" value="InterPro"/>
</dbReference>
<dbReference type="Pfam" id="PF00226">
    <property type="entry name" value="DnaJ"/>
    <property type="match status" value="1"/>
</dbReference>
<dbReference type="PRINTS" id="PR00625">
    <property type="entry name" value="JDOMAIN"/>
</dbReference>
<evidence type="ECO:0000313" key="8">
    <source>
        <dbReference type="EMBL" id="QHT27174.1"/>
    </source>
</evidence>
<dbReference type="FunFam" id="2.10.230.10:FF:000001">
    <property type="entry name" value="DnaJ subfamily A member 2"/>
    <property type="match status" value="1"/>
</dbReference>
<evidence type="ECO:0008006" key="9">
    <source>
        <dbReference type="Google" id="ProtNLM"/>
    </source>
</evidence>
<dbReference type="CDD" id="cd10747">
    <property type="entry name" value="DnaJ_C"/>
    <property type="match status" value="1"/>
</dbReference>
<feature type="domain" description="J" evidence="6">
    <location>
        <begin position="6"/>
        <end position="74"/>
    </location>
</feature>
<dbReference type="FunFam" id="2.60.260.20:FF:000013">
    <property type="entry name" value="DnaJ subfamily B member 11"/>
    <property type="match status" value="1"/>
</dbReference>
<evidence type="ECO:0000256" key="2">
    <source>
        <dbReference type="ARBA" id="ARBA00022737"/>
    </source>
</evidence>
<dbReference type="Pfam" id="PF01556">
    <property type="entry name" value="DnaJ_C"/>
    <property type="match status" value="1"/>
</dbReference>
<dbReference type="Gene3D" id="1.10.287.110">
    <property type="entry name" value="DnaJ domain"/>
    <property type="match status" value="1"/>
</dbReference>
<evidence type="ECO:0000256" key="5">
    <source>
        <dbReference type="SAM" id="MobiDB-lite"/>
    </source>
</evidence>
<dbReference type="InterPro" id="IPR001305">
    <property type="entry name" value="HSP_DnaJ_Cys-rich_dom"/>
</dbReference>
<keyword evidence="1" id="KW-0479">Metal-binding</keyword>
<protein>
    <recommendedName>
        <fullName evidence="9">J domain-containing protein</fullName>
    </recommendedName>
</protein>
<feature type="domain" description="CR-type" evidence="7">
    <location>
        <begin position="133"/>
        <end position="216"/>
    </location>
</feature>
<feature type="compositionally biased region" description="Low complexity" evidence="5">
    <location>
        <begin position="427"/>
        <end position="437"/>
    </location>
</feature>
<dbReference type="InterPro" id="IPR001623">
    <property type="entry name" value="DnaJ_domain"/>
</dbReference>
<dbReference type="SMART" id="SM00271">
    <property type="entry name" value="DnaJ"/>
    <property type="match status" value="1"/>
</dbReference>
<dbReference type="SUPFAM" id="SSF49493">
    <property type="entry name" value="HSP40/DnaJ peptide-binding domain"/>
    <property type="match status" value="2"/>
</dbReference>
<evidence type="ECO:0000256" key="1">
    <source>
        <dbReference type="ARBA" id="ARBA00022723"/>
    </source>
</evidence>
<dbReference type="CDD" id="cd06257">
    <property type="entry name" value="DnaJ"/>
    <property type="match status" value="1"/>
</dbReference>
<dbReference type="InterPro" id="IPR044713">
    <property type="entry name" value="DNJA1/2-like"/>
</dbReference>
<proteinExistence type="predicted"/>
<dbReference type="GO" id="GO:0008270">
    <property type="term" value="F:zinc ion binding"/>
    <property type="evidence" value="ECO:0007669"/>
    <property type="project" value="UniProtKB-KW"/>
</dbReference>
<evidence type="ECO:0000259" key="6">
    <source>
        <dbReference type="PROSITE" id="PS50076"/>
    </source>
</evidence>
<dbReference type="InterPro" id="IPR036869">
    <property type="entry name" value="J_dom_sf"/>
</dbReference>
<keyword evidence="4" id="KW-0862">Zinc</keyword>
<sequence>MVKDNILYERLEISPNASETDIKKSFNRLSKIWHPDKRINDDDKNFANQKFVEINQAKEILLDPEKRSQYDQMGMDMLNPENQFANNNPFAGFESMFGNNFPFGVNINKNNEKKIIQDIVKKLDVTLEQIYNEEVINYNYQQKVFCAPCNGEGTSNGIKNICTACNGKGMNIQIIRMGPMIQQAMTNCNICNATGKINDPNNICNICKGLCYTKKSKNIQIPLKAGITHNNRISLAGKGNQYINGKSDLILIINELKHAIFKRYQNDLYLELEIQLYEALFGFNKIINHLDGRKINLVCSNNTDYNSIRIINNEGMKCLQTNNKGNLYIKFIIILPNLLKLDNKIKDELKLILQTNSVNETNSLYNDTEFIDSGKNNDNSMNKVTNLILNNLNDCDKVQSENIIKIFDNILINSTSYDNDESDTFENNTNPNNSNNPGECIQS</sequence>
<dbReference type="Gene3D" id="2.60.260.20">
    <property type="entry name" value="Urease metallochaperone UreE, N-terminal domain"/>
    <property type="match status" value="2"/>
</dbReference>
<accession>A0A6C0EDJ7</accession>
<evidence type="ECO:0000259" key="7">
    <source>
        <dbReference type="PROSITE" id="PS51188"/>
    </source>
</evidence>
<keyword evidence="3" id="KW-0863">Zinc-finger</keyword>
<dbReference type="Pfam" id="PF00684">
    <property type="entry name" value="DnaJ_CXXCXGXG"/>
    <property type="match status" value="1"/>
</dbReference>
<evidence type="ECO:0000256" key="3">
    <source>
        <dbReference type="ARBA" id="ARBA00022771"/>
    </source>
</evidence>
<dbReference type="InterPro" id="IPR036410">
    <property type="entry name" value="HSP_DnaJ_Cys-rich_dom_sf"/>
</dbReference>
<dbReference type="PROSITE" id="PS50076">
    <property type="entry name" value="DNAJ_2"/>
    <property type="match status" value="1"/>
</dbReference>
<dbReference type="PROSITE" id="PS51188">
    <property type="entry name" value="ZF_CR"/>
    <property type="match status" value="1"/>
</dbReference>
<dbReference type="EMBL" id="MN739813">
    <property type="protein sequence ID" value="QHT27174.1"/>
    <property type="molecule type" value="Genomic_DNA"/>
</dbReference>
<dbReference type="PANTHER" id="PTHR43888">
    <property type="entry name" value="DNAJ-LIKE-2, ISOFORM A-RELATED"/>
    <property type="match status" value="1"/>
</dbReference>
<dbReference type="SUPFAM" id="SSF57938">
    <property type="entry name" value="DnaJ/Hsp40 cysteine-rich domain"/>
    <property type="match status" value="1"/>
</dbReference>
<reference evidence="8" key="1">
    <citation type="journal article" date="2020" name="Nature">
        <title>Giant virus diversity and host interactions through global metagenomics.</title>
        <authorList>
            <person name="Schulz F."/>
            <person name="Roux S."/>
            <person name="Paez-Espino D."/>
            <person name="Jungbluth S."/>
            <person name="Walsh D.A."/>
            <person name="Denef V.J."/>
            <person name="McMahon K.D."/>
            <person name="Konstantinidis K.T."/>
            <person name="Eloe-Fadrosh E.A."/>
            <person name="Kyrpides N.C."/>
            <person name="Woyke T."/>
        </authorList>
    </citation>
    <scope>NUCLEOTIDE SEQUENCE</scope>
    <source>
        <strain evidence="8">GVMAG-M-3300023179-2</strain>
    </source>
</reference>
<dbReference type="GO" id="GO:0006457">
    <property type="term" value="P:protein folding"/>
    <property type="evidence" value="ECO:0007669"/>
    <property type="project" value="InterPro"/>
</dbReference>
<organism evidence="8">
    <name type="scientific">viral metagenome</name>
    <dbReference type="NCBI Taxonomy" id="1070528"/>
    <lineage>
        <taxon>unclassified sequences</taxon>
        <taxon>metagenomes</taxon>
        <taxon>organismal metagenomes</taxon>
    </lineage>
</organism>
<dbReference type="Gene3D" id="2.10.230.10">
    <property type="entry name" value="Heat shock protein DnaJ, cysteine-rich domain"/>
    <property type="match status" value="1"/>
</dbReference>